<dbReference type="PROSITE" id="PS50846">
    <property type="entry name" value="HMA_2"/>
    <property type="match status" value="1"/>
</dbReference>
<proteinExistence type="predicted"/>
<gene>
    <name evidence="2" type="ORF">A2W32_00820</name>
</gene>
<dbReference type="InterPro" id="IPR006121">
    <property type="entry name" value="HMA_dom"/>
</dbReference>
<dbReference type="EMBL" id="MEUT01000026">
    <property type="protein sequence ID" value="OGC51234.1"/>
    <property type="molecule type" value="Genomic_DNA"/>
</dbReference>
<dbReference type="Gene3D" id="3.30.70.100">
    <property type="match status" value="1"/>
</dbReference>
<protein>
    <recommendedName>
        <fullName evidence="1">HMA domain-containing protein</fullName>
    </recommendedName>
</protein>
<sequence length="71" mass="8133">MNYKIQLQGLHCEACKKISEKRIGKLEGVTSVNVDLPQQVAQIQANRIILRSEIEEVLKDTEYKVTAFMEI</sequence>
<dbReference type="InterPro" id="IPR036163">
    <property type="entry name" value="HMA_dom_sf"/>
</dbReference>
<comment type="caution">
    <text evidence="2">The sequence shown here is derived from an EMBL/GenBank/DDBJ whole genome shotgun (WGS) entry which is preliminary data.</text>
</comment>
<organism evidence="2 3">
    <name type="scientific">candidate division WWE3 bacterium RBG_16_37_10</name>
    <dbReference type="NCBI Taxonomy" id="1802610"/>
    <lineage>
        <taxon>Bacteria</taxon>
        <taxon>Katanobacteria</taxon>
    </lineage>
</organism>
<evidence type="ECO:0000259" key="1">
    <source>
        <dbReference type="PROSITE" id="PS50846"/>
    </source>
</evidence>
<accession>A0A1F4V200</accession>
<dbReference type="CDD" id="cd00371">
    <property type="entry name" value="HMA"/>
    <property type="match status" value="1"/>
</dbReference>
<name>A0A1F4V200_UNCKA</name>
<reference evidence="2 3" key="1">
    <citation type="journal article" date="2016" name="Nat. Commun.">
        <title>Thousands of microbial genomes shed light on interconnected biogeochemical processes in an aquifer system.</title>
        <authorList>
            <person name="Anantharaman K."/>
            <person name="Brown C.T."/>
            <person name="Hug L.A."/>
            <person name="Sharon I."/>
            <person name="Castelle C.J."/>
            <person name="Probst A.J."/>
            <person name="Thomas B.C."/>
            <person name="Singh A."/>
            <person name="Wilkins M.J."/>
            <person name="Karaoz U."/>
            <person name="Brodie E.L."/>
            <person name="Williams K.H."/>
            <person name="Hubbard S.S."/>
            <person name="Banfield J.F."/>
        </authorList>
    </citation>
    <scope>NUCLEOTIDE SEQUENCE [LARGE SCALE GENOMIC DNA]</scope>
</reference>
<evidence type="ECO:0000313" key="2">
    <source>
        <dbReference type="EMBL" id="OGC51234.1"/>
    </source>
</evidence>
<dbReference type="Pfam" id="PF00403">
    <property type="entry name" value="HMA"/>
    <property type="match status" value="1"/>
</dbReference>
<dbReference type="AlphaFoldDB" id="A0A1F4V200"/>
<dbReference type="GO" id="GO:0046872">
    <property type="term" value="F:metal ion binding"/>
    <property type="evidence" value="ECO:0007669"/>
    <property type="project" value="InterPro"/>
</dbReference>
<dbReference type="Proteomes" id="UP000177371">
    <property type="component" value="Unassembled WGS sequence"/>
</dbReference>
<dbReference type="SUPFAM" id="SSF55008">
    <property type="entry name" value="HMA, heavy metal-associated domain"/>
    <property type="match status" value="1"/>
</dbReference>
<feature type="domain" description="HMA" evidence="1">
    <location>
        <begin position="1"/>
        <end position="66"/>
    </location>
</feature>
<dbReference type="STRING" id="1802610.A2W32_00820"/>
<evidence type="ECO:0000313" key="3">
    <source>
        <dbReference type="Proteomes" id="UP000177371"/>
    </source>
</evidence>